<name>A0A426XFC8_ENSVE</name>
<sequence length="107" mass="11729">MPIGAYPPCGLATTRRPFAGGLGHSRPPPCRWLGHGQSPLQEAWPEIVYPYIPYPNEEDEGGQASSSLTVSTRWISAVKFLQSDLTTLAQRERGEYEVVAKAAAYQP</sequence>
<dbReference type="AlphaFoldDB" id="A0A426XFC8"/>
<reference evidence="1 2" key="1">
    <citation type="journal article" date="2014" name="Agronomy (Basel)">
        <title>A Draft Genome Sequence for Ensete ventricosum, the Drought-Tolerant Tree Against Hunger.</title>
        <authorList>
            <person name="Harrison J."/>
            <person name="Moore K.A."/>
            <person name="Paszkiewicz K."/>
            <person name="Jones T."/>
            <person name="Grant M."/>
            <person name="Ambacheew D."/>
            <person name="Muzemil S."/>
            <person name="Studholme D.J."/>
        </authorList>
    </citation>
    <scope>NUCLEOTIDE SEQUENCE [LARGE SCALE GENOMIC DNA]</scope>
</reference>
<accession>A0A426XFC8</accession>
<dbReference type="Proteomes" id="UP000287651">
    <property type="component" value="Unassembled WGS sequence"/>
</dbReference>
<organism evidence="1 2">
    <name type="scientific">Ensete ventricosum</name>
    <name type="common">Abyssinian banana</name>
    <name type="synonym">Musa ensete</name>
    <dbReference type="NCBI Taxonomy" id="4639"/>
    <lineage>
        <taxon>Eukaryota</taxon>
        <taxon>Viridiplantae</taxon>
        <taxon>Streptophyta</taxon>
        <taxon>Embryophyta</taxon>
        <taxon>Tracheophyta</taxon>
        <taxon>Spermatophyta</taxon>
        <taxon>Magnoliopsida</taxon>
        <taxon>Liliopsida</taxon>
        <taxon>Zingiberales</taxon>
        <taxon>Musaceae</taxon>
        <taxon>Ensete</taxon>
    </lineage>
</organism>
<dbReference type="EMBL" id="AMZH03021451">
    <property type="protein sequence ID" value="RRT38188.1"/>
    <property type="molecule type" value="Genomic_DNA"/>
</dbReference>
<protein>
    <submittedName>
        <fullName evidence="1">Uncharacterized protein</fullName>
    </submittedName>
</protein>
<gene>
    <name evidence="1" type="ORF">B296_00055140</name>
</gene>
<comment type="caution">
    <text evidence="1">The sequence shown here is derived from an EMBL/GenBank/DDBJ whole genome shotgun (WGS) entry which is preliminary data.</text>
</comment>
<proteinExistence type="predicted"/>
<evidence type="ECO:0000313" key="1">
    <source>
        <dbReference type="EMBL" id="RRT38188.1"/>
    </source>
</evidence>
<evidence type="ECO:0000313" key="2">
    <source>
        <dbReference type="Proteomes" id="UP000287651"/>
    </source>
</evidence>